<protein>
    <submittedName>
        <fullName evidence="1">Uncharacterized protein</fullName>
    </submittedName>
</protein>
<reference evidence="1 2" key="1">
    <citation type="submission" date="2017-09" db="EMBL/GenBank/DDBJ databases">
        <title>Genomics of the genus Arcobacter.</title>
        <authorList>
            <person name="Perez-Cataluna A."/>
            <person name="Figueras M.J."/>
            <person name="Salas-Masso N."/>
        </authorList>
    </citation>
    <scope>NUCLEOTIDE SEQUENCE [LARGE SCALE GENOMIC DNA]</scope>
    <source>
        <strain evidence="1 2">CECT 7834</strain>
    </source>
</reference>
<evidence type="ECO:0000313" key="1">
    <source>
        <dbReference type="EMBL" id="RXI37256.1"/>
    </source>
</evidence>
<gene>
    <name evidence="1" type="ORF">CP963_13195</name>
</gene>
<name>A0A6M8NGZ7_9BACT</name>
<organism evidence="1 2">
    <name type="scientific">Arcobacter cloacae</name>
    <dbReference type="NCBI Taxonomy" id="1054034"/>
    <lineage>
        <taxon>Bacteria</taxon>
        <taxon>Pseudomonadati</taxon>
        <taxon>Campylobacterota</taxon>
        <taxon>Epsilonproteobacteria</taxon>
        <taxon>Campylobacterales</taxon>
        <taxon>Arcobacteraceae</taxon>
        <taxon>Arcobacter</taxon>
    </lineage>
</organism>
<accession>A0A6M8NGZ7</accession>
<keyword evidence="2" id="KW-1185">Reference proteome</keyword>
<evidence type="ECO:0000313" key="2">
    <source>
        <dbReference type="Proteomes" id="UP000290378"/>
    </source>
</evidence>
<sequence length="107" mass="12772">MKQIVNELFNNLEYLYKVVDNELIKSYLKSKEEKHKVDISIESDFLLLTDDLIDDYIIHQLLNVELGENKMYYNKMKNLYDDYYLSLEVKKALNDGEKSIKVKLDDL</sequence>
<dbReference type="RefSeq" id="WP_129014610.1">
    <property type="nucleotide sequence ID" value="NZ_CBCSEI010000027.1"/>
</dbReference>
<comment type="caution">
    <text evidence="1">The sequence shown here is derived from an EMBL/GenBank/DDBJ whole genome shotgun (WGS) entry which is preliminary data.</text>
</comment>
<dbReference type="AlphaFoldDB" id="A0A6M8NGZ7"/>
<proteinExistence type="predicted"/>
<dbReference type="Proteomes" id="UP000290378">
    <property type="component" value="Unassembled WGS sequence"/>
</dbReference>
<dbReference type="EMBL" id="NXII01000031">
    <property type="protein sequence ID" value="RXI37256.1"/>
    <property type="molecule type" value="Genomic_DNA"/>
</dbReference>